<dbReference type="GO" id="GO:0006607">
    <property type="term" value="P:NLS-bearing protein import into nucleus"/>
    <property type="evidence" value="ECO:0007669"/>
    <property type="project" value="TreeGrafter"/>
</dbReference>
<evidence type="ECO:0000256" key="9">
    <source>
        <dbReference type="PROSITE-ProRule" id="PRU00804"/>
    </source>
</evidence>
<dbReference type="PROSITE" id="PS51472">
    <property type="entry name" value="RRM_NUP35"/>
    <property type="match status" value="1"/>
</dbReference>
<dbReference type="PANTHER" id="PTHR21527:SF6">
    <property type="entry name" value="NUCLEOPORIN NUP35"/>
    <property type="match status" value="1"/>
</dbReference>
<evidence type="ECO:0000313" key="12">
    <source>
        <dbReference type="EMBL" id="THU72710.1"/>
    </source>
</evidence>
<dbReference type="GO" id="GO:0003676">
    <property type="term" value="F:nucleic acid binding"/>
    <property type="evidence" value="ECO:0007669"/>
    <property type="project" value="InterPro"/>
</dbReference>
<evidence type="ECO:0000313" key="13">
    <source>
        <dbReference type="Proteomes" id="UP000317650"/>
    </source>
</evidence>
<dbReference type="PANTHER" id="PTHR21527">
    <property type="entry name" value="NUCLEOPORIN NUP35"/>
    <property type="match status" value="1"/>
</dbReference>
<feature type="compositionally biased region" description="Low complexity" evidence="10">
    <location>
        <begin position="89"/>
        <end position="98"/>
    </location>
</feature>
<dbReference type="GO" id="GO:0044615">
    <property type="term" value="C:nuclear pore nuclear basket"/>
    <property type="evidence" value="ECO:0007669"/>
    <property type="project" value="TreeGrafter"/>
</dbReference>
<dbReference type="EMBL" id="PYDT01000001">
    <property type="protein sequence ID" value="THU72710.1"/>
    <property type="molecule type" value="Genomic_DNA"/>
</dbReference>
<comment type="subcellular location">
    <subcellularLocation>
        <location evidence="1">Nucleus</location>
        <location evidence="1">Nuclear pore complex</location>
    </subcellularLocation>
</comment>
<name>A0A4S8KC59_MUSBA</name>
<proteinExistence type="inferred from homology"/>
<feature type="region of interest" description="Disordered" evidence="10">
    <location>
        <begin position="52"/>
        <end position="117"/>
    </location>
</feature>
<feature type="domain" description="RRM Nup35-type" evidence="11">
    <location>
        <begin position="199"/>
        <end position="280"/>
    </location>
</feature>
<dbReference type="GO" id="GO:0051028">
    <property type="term" value="P:mRNA transport"/>
    <property type="evidence" value="ECO:0007669"/>
    <property type="project" value="UniProtKB-UniRule"/>
</dbReference>
<dbReference type="InterPro" id="IPR007846">
    <property type="entry name" value="RRM_NUP35_dom"/>
</dbReference>
<feature type="compositionally biased region" description="Polar residues" evidence="10">
    <location>
        <begin position="1"/>
        <end position="12"/>
    </location>
</feature>
<evidence type="ECO:0000256" key="3">
    <source>
        <dbReference type="ARBA" id="ARBA00022448"/>
    </source>
</evidence>
<dbReference type="STRING" id="52838.A0A4S8KC59"/>
<dbReference type="InterPro" id="IPR017389">
    <property type="entry name" value="Nucleoporin_NUP53"/>
</dbReference>
<dbReference type="PIRSF" id="PIRSF038119">
    <property type="entry name" value="Nucleoporin_NUP53"/>
    <property type="match status" value="1"/>
</dbReference>
<dbReference type="GO" id="GO:0044613">
    <property type="term" value="C:nuclear pore central transport channel"/>
    <property type="evidence" value="ECO:0007669"/>
    <property type="project" value="TreeGrafter"/>
</dbReference>
<dbReference type="Proteomes" id="UP000317650">
    <property type="component" value="Chromosome 4"/>
</dbReference>
<evidence type="ECO:0000256" key="1">
    <source>
        <dbReference type="ARBA" id="ARBA00004567"/>
    </source>
</evidence>
<keyword evidence="6" id="KW-0811">Translocation</keyword>
<dbReference type="GO" id="GO:0006999">
    <property type="term" value="P:nuclear pore organization"/>
    <property type="evidence" value="ECO:0007669"/>
    <property type="project" value="TreeGrafter"/>
</dbReference>
<keyword evidence="13" id="KW-1185">Reference proteome</keyword>
<comment type="similarity">
    <text evidence="2">Belongs to the Nup35 family.</text>
</comment>
<dbReference type="InterPro" id="IPR035979">
    <property type="entry name" value="RBD_domain_sf"/>
</dbReference>
<dbReference type="Pfam" id="PF05172">
    <property type="entry name" value="RRM_Nup35"/>
    <property type="match status" value="1"/>
</dbReference>
<dbReference type="FunFam" id="3.30.70.330:FF:000095">
    <property type="entry name" value="Putative Nucleoporin NUP53"/>
    <property type="match status" value="1"/>
</dbReference>
<comment type="caution">
    <text evidence="12">The sequence shown here is derived from an EMBL/GenBank/DDBJ whole genome shotgun (WGS) entry which is preliminary data.</text>
</comment>
<evidence type="ECO:0000256" key="4">
    <source>
        <dbReference type="ARBA" id="ARBA00022816"/>
    </source>
</evidence>
<organism evidence="12 13">
    <name type="scientific">Musa balbisiana</name>
    <name type="common">Banana</name>
    <dbReference type="NCBI Taxonomy" id="52838"/>
    <lineage>
        <taxon>Eukaryota</taxon>
        <taxon>Viridiplantae</taxon>
        <taxon>Streptophyta</taxon>
        <taxon>Embryophyta</taxon>
        <taxon>Tracheophyta</taxon>
        <taxon>Spermatophyta</taxon>
        <taxon>Magnoliopsida</taxon>
        <taxon>Liliopsida</taxon>
        <taxon>Zingiberales</taxon>
        <taxon>Musaceae</taxon>
        <taxon>Musa</taxon>
    </lineage>
</organism>
<evidence type="ECO:0000256" key="10">
    <source>
        <dbReference type="SAM" id="MobiDB-lite"/>
    </source>
</evidence>
<keyword evidence="7 9" id="KW-0906">Nuclear pore complex</keyword>
<dbReference type="SUPFAM" id="SSF54928">
    <property type="entry name" value="RNA-binding domain, RBD"/>
    <property type="match status" value="1"/>
</dbReference>
<reference evidence="12 13" key="1">
    <citation type="journal article" date="2019" name="Nat. Plants">
        <title>Genome sequencing of Musa balbisiana reveals subgenome evolution and function divergence in polyploid bananas.</title>
        <authorList>
            <person name="Yao X."/>
        </authorList>
    </citation>
    <scope>NUCLEOTIDE SEQUENCE [LARGE SCALE GENOMIC DNA]</scope>
    <source>
        <strain evidence="13">cv. DH-PKW</strain>
        <tissue evidence="12">Leaves</tissue>
    </source>
</reference>
<dbReference type="GO" id="GO:0017056">
    <property type="term" value="F:structural constituent of nuclear pore"/>
    <property type="evidence" value="ECO:0007669"/>
    <property type="project" value="InterPro"/>
</dbReference>
<feature type="region of interest" description="Disordered" evidence="10">
    <location>
        <begin position="1"/>
        <end position="37"/>
    </location>
</feature>
<evidence type="ECO:0000256" key="6">
    <source>
        <dbReference type="ARBA" id="ARBA00023010"/>
    </source>
</evidence>
<gene>
    <name evidence="12" type="ORF">C4D60_Mb04t15040</name>
</gene>
<evidence type="ECO:0000259" key="11">
    <source>
        <dbReference type="PROSITE" id="PS51472"/>
    </source>
</evidence>
<evidence type="ECO:0000256" key="8">
    <source>
        <dbReference type="ARBA" id="ARBA00023242"/>
    </source>
</evidence>
<accession>A0A4S8KC59</accession>
<keyword evidence="3 9" id="KW-0813">Transport</keyword>
<evidence type="ECO:0000256" key="5">
    <source>
        <dbReference type="ARBA" id="ARBA00022927"/>
    </source>
</evidence>
<dbReference type="InterPro" id="IPR012677">
    <property type="entry name" value="Nucleotide-bd_a/b_plait_sf"/>
</dbReference>
<keyword evidence="5" id="KW-0653">Protein transport</keyword>
<dbReference type="AlphaFoldDB" id="A0A4S8KC59"/>
<dbReference type="CDD" id="cd12441">
    <property type="entry name" value="RRM_Nup53_like"/>
    <property type="match status" value="1"/>
</dbReference>
<dbReference type="Gene3D" id="3.30.70.330">
    <property type="match status" value="1"/>
</dbReference>
<dbReference type="GO" id="GO:0005543">
    <property type="term" value="F:phospholipid binding"/>
    <property type="evidence" value="ECO:0007669"/>
    <property type="project" value="TreeGrafter"/>
</dbReference>
<keyword evidence="8 9" id="KW-0539">Nucleus</keyword>
<evidence type="ECO:0000256" key="7">
    <source>
        <dbReference type="ARBA" id="ARBA00023132"/>
    </source>
</evidence>
<protein>
    <recommendedName>
        <fullName evidence="11">RRM Nup35-type domain-containing protein</fullName>
    </recommendedName>
</protein>
<dbReference type="GO" id="GO:0031965">
    <property type="term" value="C:nuclear membrane"/>
    <property type="evidence" value="ECO:0007669"/>
    <property type="project" value="InterPro"/>
</dbReference>
<keyword evidence="4 9" id="KW-0509">mRNA transport</keyword>
<evidence type="ECO:0000256" key="2">
    <source>
        <dbReference type="ARBA" id="ARBA00009454"/>
    </source>
</evidence>
<sequence length="358" mass="38082">MSSPMPRSSKPTRLSPFFRDLASPISPHHRPVGRFATPGQAAAVSALWNENLAGSSADPPPPPVFTLDDRADLSPEVGLGELPPPSPVSPTSTRSRTPPLRPNQKGYPSPSPSLSSSSFVLRTRAEVIGSGAANGRGQDPEGSIWMASPKADGGEREMDQGSPVDGVVESDALMVLPPPLSREIARPEPQGYGVQNGGLDADEWVTVFGFSPDHTNLVLREFEKCGVIVKHVSGPSDANWIHVLYQNPYDAQKAIKKNGMRLNSLLIVGVKPVDPVHRQLLKEKINRSNHGGFMVSLPSKSAALNRSATSNSSGILARSYQPKTSSNVTTGSFNRATGSIATPAKSVVSKVMDLMFGI</sequence>